<evidence type="ECO:0000256" key="3">
    <source>
        <dbReference type="ARBA" id="ARBA00022741"/>
    </source>
</evidence>
<dbReference type="PROSITE" id="PS50011">
    <property type="entry name" value="PROTEIN_KINASE_DOM"/>
    <property type="match status" value="1"/>
</dbReference>
<feature type="non-terminal residue" evidence="13">
    <location>
        <position position="1"/>
    </location>
</feature>
<keyword evidence="1 10" id="KW-0723">Serine/threonine-protein kinase</keyword>
<reference evidence="13 14" key="1">
    <citation type="submission" date="2019-03" db="EMBL/GenBank/DDBJ databases">
        <title>Single cell metagenomics reveals metabolic interactions within the superorganism composed of flagellate Streblomastix strix and complex community of Bacteroidetes bacteria on its surface.</title>
        <authorList>
            <person name="Treitli S.C."/>
            <person name="Kolisko M."/>
            <person name="Husnik F."/>
            <person name="Keeling P."/>
            <person name="Hampl V."/>
        </authorList>
    </citation>
    <scope>NUCLEOTIDE SEQUENCE [LARGE SCALE GENOMIC DNA]</scope>
    <source>
        <strain evidence="13">ST1C</strain>
    </source>
</reference>
<keyword evidence="2" id="KW-0808">Transferase</keyword>
<proteinExistence type="inferred from homology"/>
<keyword evidence="5 7" id="KW-0067">ATP-binding</keyword>
<dbReference type="Pfam" id="PF00069">
    <property type="entry name" value="Pkinase"/>
    <property type="match status" value="1"/>
</dbReference>
<evidence type="ECO:0000256" key="10">
    <source>
        <dbReference type="RuleBase" id="RU000304"/>
    </source>
</evidence>
<evidence type="ECO:0000313" key="14">
    <source>
        <dbReference type="Proteomes" id="UP000324800"/>
    </source>
</evidence>
<keyword evidence="4 13" id="KW-0418">Kinase</keyword>
<dbReference type="InterPro" id="IPR017441">
    <property type="entry name" value="Protein_kinase_ATP_BS"/>
</dbReference>
<dbReference type="PROSITE" id="PS00108">
    <property type="entry name" value="PROTEIN_KINASE_ST"/>
    <property type="match status" value="1"/>
</dbReference>
<accession>A0A5J4UVQ6</accession>
<evidence type="ECO:0000256" key="4">
    <source>
        <dbReference type="ARBA" id="ARBA00022777"/>
    </source>
</evidence>
<dbReference type="InterPro" id="IPR008271">
    <property type="entry name" value="Ser/Thr_kinase_AS"/>
</dbReference>
<evidence type="ECO:0000256" key="9">
    <source>
        <dbReference type="PROSITE-ProRule" id="PRU10141"/>
    </source>
</evidence>
<name>A0A5J4UVQ6_9EUKA</name>
<feature type="compositionally biased region" description="Low complexity" evidence="11">
    <location>
        <begin position="118"/>
        <end position="134"/>
    </location>
</feature>
<dbReference type="Proteomes" id="UP000324800">
    <property type="component" value="Unassembled WGS sequence"/>
</dbReference>
<dbReference type="SUPFAM" id="SSF56112">
    <property type="entry name" value="Protein kinase-like (PK-like)"/>
    <property type="match status" value="1"/>
</dbReference>
<dbReference type="PROSITE" id="PS00107">
    <property type="entry name" value="PROTEIN_KINASE_ATP"/>
    <property type="match status" value="1"/>
</dbReference>
<evidence type="ECO:0000313" key="13">
    <source>
        <dbReference type="EMBL" id="KAA6374548.1"/>
    </source>
</evidence>
<feature type="domain" description="Protein kinase" evidence="12">
    <location>
        <begin position="208"/>
        <end position="492"/>
    </location>
</feature>
<evidence type="ECO:0000256" key="5">
    <source>
        <dbReference type="ARBA" id="ARBA00022840"/>
    </source>
</evidence>
<protein>
    <submittedName>
        <fullName evidence="13">Putative AGC family protein kinase</fullName>
    </submittedName>
</protein>
<evidence type="ECO:0000256" key="11">
    <source>
        <dbReference type="SAM" id="MobiDB-lite"/>
    </source>
</evidence>
<dbReference type="AlphaFoldDB" id="A0A5J4UVQ6"/>
<sequence>DGSGAPITVTGDPQGEQTATFGMKDYQWYDNQKKYNILLSNDRKIFTGVEGKEDSGISLDVQELVVEEPKEEEPKEIDSPGGLKLTMWIHKRQKDRKQENIQMNTYNQTYKQEPYVPQSSAYSYNSPSSSNYINQNQSQLQNQGNFSARMNQSSAYPQSLSQAGPEVDIVAQILNPHLHKKERNPVMPAPAPIDPNAPFNTTWDKTDFEKVKKLGRGGFGTVWCMMERSTQRVVAIKVVDYDTQQAQDMILKERDIMLNIYETIKKSSPPGSFIHVVQPLGFFLSKDSTKAYLVLEFCSRGDMRKYITNMRESGTEISNKRAFELIAQIISAVDQLHANGIIHGDLKPENVLVMKDYRVKLSDFGLARKIEEGRDYFTAMGGTTIYLGPELLQNQVEPSQGQGAKKLMQTPAADIWAIGIMIFELLAQRHPFFDAKEGNLPLLELARRITVEKPAELPSHYSENLRKLIRNMLTKDPSRRITSADILEIPEVAECLTRQ</sequence>
<evidence type="ECO:0000259" key="12">
    <source>
        <dbReference type="PROSITE" id="PS50011"/>
    </source>
</evidence>
<feature type="binding site" evidence="7">
    <location>
        <position position="363"/>
    </location>
    <ligand>
        <name>ATP</name>
        <dbReference type="ChEBI" id="CHEBI:30616"/>
    </ligand>
</feature>
<comment type="caution">
    <text evidence="13">The sequence shown here is derived from an EMBL/GenBank/DDBJ whole genome shotgun (WGS) entry which is preliminary data.</text>
</comment>
<gene>
    <name evidence="13" type="ORF">EZS28_029924</name>
</gene>
<evidence type="ECO:0000256" key="6">
    <source>
        <dbReference type="PIRSR" id="PIRSR630616-1"/>
    </source>
</evidence>
<dbReference type="GO" id="GO:0005524">
    <property type="term" value="F:ATP binding"/>
    <property type="evidence" value="ECO:0007669"/>
    <property type="project" value="UniProtKB-UniRule"/>
</dbReference>
<dbReference type="InterPro" id="IPR000719">
    <property type="entry name" value="Prot_kinase_dom"/>
</dbReference>
<dbReference type="GO" id="GO:0004674">
    <property type="term" value="F:protein serine/threonine kinase activity"/>
    <property type="evidence" value="ECO:0007669"/>
    <property type="project" value="UniProtKB-KW"/>
</dbReference>
<comment type="similarity">
    <text evidence="10">Belongs to the protein kinase superfamily.</text>
</comment>
<evidence type="ECO:0000256" key="2">
    <source>
        <dbReference type="ARBA" id="ARBA00022679"/>
    </source>
</evidence>
<dbReference type="InterPro" id="IPR030616">
    <property type="entry name" value="Aur-like"/>
</dbReference>
<dbReference type="SMART" id="SM00220">
    <property type="entry name" value="S_TKc"/>
    <property type="match status" value="1"/>
</dbReference>
<keyword evidence="3 7" id="KW-0547">Nucleotide-binding</keyword>
<dbReference type="OrthoDB" id="10252171at2759"/>
<feature type="binding site" evidence="7 9">
    <location>
        <position position="237"/>
    </location>
    <ligand>
        <name>ATP</name>
        <dbReference type="ChEBI" id="CHEBI:30616"/>
    </ligand>
</feature>
<feature type="binding site" evidence="7">
    <location>
        <begin position="349"/>
        <end position="350"/>
    </location>
    <ligand>
        <name>ATP</name>
        <dbReference type="ChEBI" id="CHEBI:30616"/>
    </ligand>
</feature>
<dbReference type="InterPro" id="IPR011009">
    <property type="entry name" value="Kinase-like_dom_sf"/>
</dbReference>
<evidence type="ECO:0000256" key="7">
    <source>
        <dbReference type="PIRSR" id="PIRSR630616-2"/>
    </source>
</evidence>
<feature type="region of interest" description="Disordered" evidence="11">
    <location>
        <begin position="109"/>
        <end position="134"/>
    </location>
</feature>
<feature type="active site" description="Proton acceptor" evidence="6">
    <location>
        <position position="345"/>
    </location>
</feature>
<evidence type="ECO:0000256" key="1">
    <source>
        <dbReference type="ARBA" id="ARBA00022527"/>
    </source>
</evidence>
<feature type="cross-link" description="Glycyl lysine isopeptide (Lys-Gly) (interchain with G-Cter in SUMO2)" evidence="8">
    <location>
        <position position="347"/>
    </location>
</feature>
<evidence type="ECO:0000256" key="8">
    <source>
        <dbReference type="PIRSR" id="PIRSR630616-3"/>
    </source>
</evidence>
<dbReference type="EMBL" id="SNRW01011891">
    <property type="protein sequence ID" value="KAA6374548.1"/>
    <property type="molecule type" value="Genomic_DNA"/>
</dbReference>
<organism evidence="13 14">
    <name type="scientific">Streblomastix strix</name>
    <dbReference type="NCBI Taxonomy" id="222440"/>
    <lineage>
        <taxon>Eukaryota</taxon>
        <taxon>Metamonada</taxon>
        <taxon>Preaxostyla</taxon>
        <taxon>Oxymonadida</taxon>
        <taxon>Streblomastigidae</taxon>
        <taxon>Streblomastix</taxon>
    </lineage>
</organism>
<dbReference type="Gene3D" id="1.10.510.10">
    <property type="entry name" value="Transferase(Phosphotransferase) domain 1"/>
    <property type="match status" value="1"/>
</dbReference>
<dbReference type="PANTHER" id="PTHR24350">
    <property type="entry name" value="SERINE/THREONINE-PROTEIN KINASE IAL-RELATED"/>
    <property type="match status" value="1"/>
</dbReference>